<keyword evidence="2" id="KW-0143">Chaperone</keyword>
<evidence type="ECO:0000256" key="1">
    <source>
        <dbReference type="ARBA" id="ARBA00009947"/>
    </source>
</evidence>
<dbReference type="STRING" id="218851.A0A2G5ECK2"/>
<comment type="similarity">
    <text evidence="1 3">Belongs to the nucleosome assembly protein (NAP) family.</text>
</comment>
<dbReference type="InterPro" id="IPR002164">
    <property type="entry name" value="NAP_family"/>
</dbReference>
<dbReference type="GO" id="GO:0000724">
    <property type="term" value="P:double-strand break repair via homologous recombination"/>
    <property type="evidence" value="ECO:0007669"/>
    <property type="project" value="UniProtKB-ARBA"/>
</dbReference>
<dbReference type="OrthoDB" id="27325at2759"/>
<evidence type="ECO:0000313" key="5">
    <source>
        <dbReference type="Proteomes" id="UP000230069"/>
    </source>
</evidence>
<dbReference type="SUPFAM" id="SSF143113">
    <property type="entry name" value="NAP-like"/>
    <property type="match status" value="1"/>
</dbReference>
<dbReference type="GO" id="GO:0005634">
    <property type="term" value="C:nucleus"/>
    <property type="evidence" value="ECO:0007669"/>
    <property type="project" value="InterPro"/>
</dbReference>
<evidence type="ECO:0000256" key="2">
    <source>
        <dbReference type="ARBA" id="ARBA00023186"/>
    </source>
</evidence>
<protein>
    <submittedName>
        <fullName evidence="4">Uncharacterized protein</fullName>
    </submittedName>
</protein>
<name>A0A2G5ECK2_AQUCA</name>
<evidence type="ECO:0000313" key="4">
    <source>
        <dbReference type="EMBL" id="PIA53450.1"/>
    </source>
</evidence>
<dbReference type="InterPro" id="IPR037231">
    <property type="entry name" value="NAP-like_sf"/>
</dbReference>
<dbReference type="PANTHER" id="PTHR11875">
    <property type="entry name" value="TESTIS-SPECIFIC Y-ENCODED PROTEIN"/>
    <property type="match status" value="1"/>
</dbReference>
<dbReference type="GO" id="GO:0042393">
    <property type="term" value="F:histone binding"/>
    <property type="evidence" value="ECO:0007669"/>
    <property type="project" value="UniProtKB-ARBA"/>
</dbReference>
<dbReference type="Gene3D" id="3.30.1120.90">
    <property type="entry name" value="Nucleosome assembly protein"/>
    <property type="match status" value="1"/>
</dbReference>
<evidence type="ECO:0000256" key="3">
    <source>
        <dbReference type="RuleBase" id="RU003876"/>
    </source>
</evidence>
<dbReference type="EMBL" id="KZ305026">
    <property type="protein sequence ID" value="PIA53450.1"/>
    <property type="molecule type" value="Genomic_DNA"/>
</dbReference>
<proteinExistence type="inferred from homology"/>
<sequence>MKVNSLLTAKILKFDEGALKFLKDIEGHMESNGICFKLEFSLDPNPYFKNSVLTKTYRKCGDDEDFLEPIG</sequence>
<keyword evidence="5" id="KW-1185">Reference proteome</keyword>
<dbReference type="Proteomes" id="UP000230069">
    <property type="component" value="Unassembled WGS sequence"/>
</dbReference>
<accession>A0A2G5ECK2</accession>
<dbReference type="Pfam" id="PF00956">
    <property type="entry name" value="NAP"/>
    <property type="match status" value="1"/>
</dbReference>
<dbReference type="InParanoid" id="A0A2G5ECK2"/>
<reference evidence="4 5" key="1">
    <citation type="submission" date="2017-09" db="EMBL/GenBank/DDBJ databases">
        <title>WGS assembly of Aquilegia coerulea Goldsmith.</title>
        <authorList>
            <person name="Hodges S."/>
            <person name="Kramer E."/>
            <person name="Nordborg M."/>
            <person name="Tomkins J."/>
            <person name="Borevitz J."/>
            <person name="Derieg N."/>
            <person name="Yan J."/>
            <person name="Mihaltcheva S."/>
            <person name="Hayes R.D."/>
            <person name="Rokhsar D."/>
        </authorList>
    </citation>
    <scope>NUCLEOTIDE SEQUENCE [LARGE SCALE GENOMIC DNA]</scope>
    <source>
        <strain evidence="5">cv. Goldsmith</strain>
    </source>
</reference>
<gene>
    <name evidence="4" type="ORF">AQUCO_00900201v1</name>
</gene>
<dbReference type="GO" id="GO:0006334">
    <property type="term" value="P:nucleosome assembly"/>
    <property type="evidence" value="ECO:0007669"/>
    <property type="project" value="InterPro"/>
</dbReference>
<organism evidence="4 5">
    <name type="scientific">Aquilegia coerulea</name>
    <name type="common">Rocky mountain columbine</name>
    <dbReference type="NCBI Taxonomy" id="218851"/>
    <lineage>
        <taxon>Eukaryota</taxon>
        <taxon>Viridiplantae</taxon>
        <taxon>Streptophyta</taxon>
        <taxon>Embryophyta</taxon>
        <taxon>Tracheophyta</taxon>
        <taxon>Spermatophyta</taxon>
        <taxon>Magnoliopsida</taxon>
        <taxon>Ranunculales</taxon>
        <taxon>Ranunculaceae</taxon>
        <taxon>Thalictroideae</taxon>
        <taxon>Aquilegia</taxon>
    </lineage>
</organism>
<dbReference type="AlphaFoldDB" id="A0A2G5ECK2"/>